<evidence type="ECO:0000256" key="10">
    <source>
        <dbReference type="ARBA" id="ARBA00022842"/>
    </source>
</evidence>
<dbReference type="OrthoDB" id="9778803at2"/>
<dbReference type="PANTHER" id="PTHR30305:SF1">
    <property type="entry name" value="HPR KINASE_PHOSPHORYLASE"/>
    <property type="match status" value="1"/>
</dbReference>
<evidence type="ECO:0000259" key="15">
    <source>
        <dbReference type="Pfam" id="PF02603"/>
    </source>
</evidence>
<evidence type="ECO:0000256" key="6">
    <source>
        <dbReference type="ARBA" id="ARBA00022723"/>
    </source>
</evidence>
<dbReference type="RefSeq" id="WP_035396292.1">
    <property type="nucleotide sequence ID" value="NZ_FMYN01000001.1"/>
</dbReference>
<dbReference type="InterPro" id="IPR027417">
    <property type="entry name" value="P-loop_NTPase"/>
</dbReference>
<dbReference type="GO" id="GO:0000155">
    <property type="term" value="F:phosphorelay sensor kinase activity"/>
    <property type="evidence" value="ECO:0007669"/>
    <property type="project" value="InterPro"/>
</dbReference>
<dbReference type="Gene3D" id="3.40.50.300">
    <property type="entry name" value="P-loop containing nucleotide triphosphate hydrolases"/>
    <property type="match status" value="1"/>
</dbReference>
<evidence type="ECO:0000256" key="7">
    <source>
        <dbReference type="ARBA" id="ARBA00022741"/>
    </source>
</evidence>
<dbReference type="EMBL" id="LNQL01000001">
    <property type="protein sequence ID" value="KSU50143.1"/>
    <property type="molecule type" value="Genomic_DNA"/>
</dbReference>
<evidence type="ECO:0000256" key="9">
    <source>
        <dbReference type="ARBA" id="ARBA00022840"/>
    </source>
</evidence>
<keyword evidence="6 14" id="KW-0479">Metal-binding</keyword>
<evidence type="ECO:0000313" key="17">
    <source>
        <dbReference type="EMBL" id="KSU50143.1"/>
    </source>
</evidence>
<dbReference type="GO" id="GO:0000287">
    <property type="term" value="F:magnesium ion binding"/>
    <property type="evidence" value="ECO:0007669"/>
    <property type="project" value="UniProtKB-UniRule"/>
</dbReference>
<keyword evidence="9 14" id="KW-0067">ATP-binding</keyword>
<comment type="domain">
    <text evidence="14">The Walker A ATP-binding motif also binds Pi and PPi.</text>
</comment>
<dbReference type="SUPFAM" id="SSF75138">
    <property type="entry name" value="HprK N-terminal domain-like"/>
    <property type="match status" value="1"/>
</dbReference>
<comment type="catalytic activity">
    <reaction evidence="1 14">
        <text>[HPr protein]-L-serine + ATP = [HPr protein]-O-phospho-L-serine + ADP + H(+)</text>
        <dbReference type="Rhea" id="RHEA:46600"/>
        <dbReference type="Rhea" id="RHEA-COMP:11602"/>
        <dbReference type="Rhea" id="RHEA-COMP:11603"/>
        <dbReference type="ChEBI" id="CHEBI:15378"/>
        <dbReference type="ChEBI" id="CHEBI:29999"/>
        <dbReference type="ChEBI" id="CHEBI:30616"/>
        <dbReference type="ChEBI" id="CHEBI:83421"/>
        <dbReference type="ChEBI" id="CHEBI:456216"/>
    </reaction>
</comment>
<comment type="caution">
    <text evidence="17">The sequence shown here is derived from an EMBL/GenBank/DDBJ whole genome shotgun (WGS) entry which is preliminary data.</text>
</comment>
<feature type="active site" evidence="14">
    <location>
        <position position="139"/>
    </location>
</feature>
<dbReference type="AlphaFoldDB" id="A0A0V8GJ04"/>
<evidence type="ECO:0000256" key="3">
    <source>
        <dbReference type="ARBA" id="ARBA00006883"/>
    </source>
</evidence>
<evidence type="ECO:0000256" key="1">
    <source>
        <dbReference type="ARBA" id="ARBA00001120"/>
    </source>
</evidence>
<feature type="binding site" evidence="14">
    <location>
        <begin position="154"/>
        <end position="161"/>
    </location>
    <ligand>
        <name>ATP</name>
        <dbReference type="ChEBI" id="CHEBI:30616"/>
    </ligand>
</feature>
<accession>A0A0V8GJ04</accession>
<evidence type="ECO:0000256" key="8">
    <source>
        <dbReference type="ARBA" id="ARBA00022777"/>
    </source>
</evidence>
<evidence type="ECO:0000256" key="13">
    <source>
        <dbReference type="ARBA" id="ARBA00047657"/>
    </source>
</evidence>
<dbReference type="CDD" id="cd01918">
    <property type="entry name" value="HprK_C"/>
    <property type="match status" value="1"/>
</dbReference>
<proteinExistence type="inferred from homology"/>
<feature type="binding site" evidence="14">
    <location>
        <position position="203"/>
    </location>
    <ligand>
        <name>Mg(2+)</name>
        <dbReference type="ChEBI" id="CHEBI:18420"/>
    </ligand>
</feature>
<evidence type="ECO:0000256" key="2">
    <source>
        <dbReference type="ARBA" id="ARBA00001946"/>
    </source>
</evidence>
<dbReference type="FunFam" id="3.40.50.300:FF:000174">
    <property type="entry name" value="HPr kinase/phosphorylase"/>
    <property type="match status" value="1"/>
</dbReference>
<feature type="active site" evidence="14">
    <location>
        <position position="244"/>
    </location>
</feature>
<dbReference type="GO" id="GO:0004674">
    <property type="term" value="F:protein serine/threonine kinase activity"/>
    <property type="evidence" value="ECO:0007669"/>
    <property type="project" value="UniProtKB-KW"/>
</dbReference>
<comment type="similarity">
    <text evidence="3 14">Belongs to the HPrK/P family.</text>
</comment>
<dbReference type="InterPro" id="IPR028979">
    <property type="entry name" value="Ser_kin/Pase_Hpr-like_N_sf"/>
</dbReference>
<evidence type="ECO:0000256" key="11">
    <source>
        <dbReference type="ARBA" id="ARBA00023268"/>
    </source>
</evidence>
<dbReference type="InterPro" id="IPR011126">
    <property type="entry name" value="Hpr_kin/Pase_Hpr_N"/>
</dbReference>
<dbReference type="PANTHER" id="PTHR30305">
    <property type="entry name" value="PROTEIN YJDM-RELATED"/>
    <property type="match status" value="1"/>
</dbReference>
<evidence type="ECO:0000256" key="5">
    <source>
        <dbReference type="ARBA" id="ARBA00022679"/>
    </source>
</evidence>
<dbReference type="EC" id="2.7.11.-" evidence="14"/>
<dbReference type="EC" id="2.7.4.-" evidence="14"/>
<evidence type="ECO:0000313" key="18">
    <source>
        <dbReference type="Proteomes" id="UP000053797"/>
    </source>
</evidence>
<dbReference type="InterPro" id="IPR003755">
    <property type="entry name" value="HPr(Ser)_kin/Pase"/>
</dbReference>
<dbReference type="NCBIfam" id="TIGR00679">
    <property type="entry name" value="hpr-ser"/>
    <property type="match status" value="1"/>
</dbReference>
<keyword evidence="7 14" id="KW-0547">Nucleotide-binding</keyword>
<dbReference type="Pfam" id="PF02603">
    <property type="entry name" value="Hpr_kinase_N"/>
    <property type="match status" value="1"/>
</dbReference>
<comment type="catalytic activity">
    <reaction evidence="13 14">
        <text>[HPr protein]-O-phospho-L-serine + phosphate + H(+) = [HPr protein]-L-serine + diphosphate</text>
        <dbReference type="Rhea" id="RHEA:46604"/>
        <dbReference type="Rhea" id="RHEA-COMP:11602"/>
        <dbReference type="Rhea" id="RHEA-COMP:11603"/>
        <dbReference type="ChEBI" id="CHEBI:15378"/>
        <dbReference type="ChEBI" id="CHEBI:29999"/>
        <dbReference type="ChEBI" id="CHEBI:33019"/>
        <dbReference type="ChEBI" id="CHEBI:43474"/>
        <dbReference type="ChEBI" id="CHEBI:83421"/>
    </reaction>
</comment>
<keyword evidence="8 14" id="KW-0418">Kinase</keyword>
<dbReference type="GO" id="GO:0006109">
    <property type="term" value="P:regulation of carbohydrate metabolic process"/>
    <property type="evidence" value="ECO:0007669"/>
    <property type="project" value="UniProtKB-UniRule"/>
</dbReference>
<dbReference type="InterPro" id="IPR011104">
    <property type="entry name" value="Hpr_kin/Pase_C"/>
</dbReference>
<keyword evidence="12 14" id="KW-0119">Carbohydrate metabolism</keyword>
<feature type="domain" description="HPr kinase/phosphorylase C-terminal" evidence="16">
    <location>
        <begin position="131"/>
        <end position="299"/>
    </location>
</feature>
<comment type="subunit">
    <text evidence="14">Homohexamer.</text>
</comment>
<comment type="miscellaneous">
    <text evidence="14">Both phosphorylation and phosphorolysis are carried out by the same active site and suggest a common mechanism for both reactions.</text>
</comment>
<organism evidence="17 18">
    <name type="scientific">Exiguobacterium indicum</name>
    <dbReference type="NCBI Taxonomy" id="296995"/>
    <lineage>
        <taxon>Bacteria</taxon>
        <taxon>Bacillati</taxon>
        <taxon>Bacillota</taxon>
        <taxon>Bacilli</taxon>
        <taxon>Bacillales</taxon>
        <taxon>Bacillales Family XII. Incertae Sedis</taxon>
        <taxon>Exiguobacterium</taxon>
    </lineage>
</organism>
<gene>
    <name evidence="14" type="primary">hprK</name>
    <name evidence="17" type="ORF">AS033_01855</name>
</gene>
<dbReference type="Gene3D" id="3.40.1390.20">
    <property type="entry name" value="HprK N-terminal domain-like"/>
    <property type="match status" value="1"/>
</dbReference>
<comment type="cofactor">
    <cofactor evidence="2 14">
        <name>Mg(2+)</name>
        <dbReference type="ChEBI" id="CHEBI:18420"/>
    </cofactor>
</comment>
<feature type="binding site" evidence="14">
    <location>
        <position position="161"/>
    </location>
    <ligand>
        <name>Mg(2+)</name>
        <dbReference type="ChEBI" id="CHEBI:18420"/>
    </ligand>
</feature>
<keyword evidence="10 14" id="KW-0460">Magnesium</keyword>
<keyword evidence="5 14" id="KW-0808">Transferase</keyword>
<feature type="active site" description="Proton acceptor; for phosphorylation activity. Proton donor; for dephosphorylation activity" evidence="14">
    <location>
        <position position="178"/>
    </location>
</feature>
<name>A0A0V8GJ04_9BACL</name>
<evidence type="ECO:0000256" key="12">
    <source>
        <dbReference type="ARBA" id="ARBA00023277"/>
    </source>
</evidence>
<dbReference type="Proteomes" id="UP000053797">
    <property type="component" value="Unassembled WGS sequence"/>
</dbReference>
<keyword evidence="11 14" id="KW-0511">Multifunctional enzyme</keyword>
<dbReference type="GO" id="GO:0004712">
    <property type="term" value="F:protein serine/threonine/tyrosine kinase activity"/>
    <property type="evidence" value="ECO:0007669"/>
    <property type="project" value="UniProtKB-UniRule"/>
</dbReference>
<feature type="region of interest" description="Important for the catalytic mechanism of both phosphorylation and dephosphorylation" evidence="14">
    <location>
        <begin position="202"/>
        <end position="211"/>
    </location>
</feature>
<evidence type="ECO:0000256" key="4">
    <source>
        <dbReference type="ARBA" id="ARBA00022527"/>
    </source>
</evidence>
<evidence type="ECO:0000259" key="16">
    <source>
        <dbReference type="Pfam" id="PF07475"/>
    </source>
</evidence>
<feature type="region of interest" description="Important for the catalytic mechanism of dephosphorylation" evidence="14">
    <location>
        <begin position="265"/>
        <end position="270"/>
    </location>
</feature>
<evidence type="ECO:0000256" key="14">
    <source>
        <dbReference type="HAMAP-Rule" id="MF_01249"/>
    </source>
</evidence>
<keyword evidence="4 14" id="KW-0723">Serine/threonine-protein kinase</keyword>
<sequence>MQPKVRTAEIVKQFNLHIVTGEEGLHRPILTADLCRPGLVLAGYYAYYPAERLQILGKTELTFFNNLTYEEQRERANVLCTDETPGILITRGFEVPEAIIQAADETNVPLLTTKGHTTSVESQITNFLEAELAPTTAMHGVLVDIYGVGVFIKGASGVGKSETALELVKRGHRLVADDSVEIRQTGDGILVGTAPKLIQHLLEIRGIGIIDVMTLFGAGAVRSHKKISLVCNLEIWDQSKVYDRVGLDQETLQIIDTEIPFLTIPVRPGRNLAVIIEVAAMNYRLKNMGINTAEEFAGRLAQAIEDGNGGL</sequence>
<dbReference type="Pfam" id="PF07475">
    <property type="entry name" value="Hpr_kinase_C"/>
    <property type="match status" value="1"/>
</dbReference>
<feature type="active site" evidence="14">
    <location>
        <position position="160"/>
    </location>
</feature>
<dbReference type="HAMAP" id="MF_01249">
    <property type="entry name" value="HPr_kinase"/>
    <property type="match status" value="1"/>
</dbReference>
<dbReference type="SUPFAM" id="SSF53795">
    <property type="entry name" value="PEP carboxykinase-like"/>
    <property type="match status" value="1"/>
</dbReference>
<reference evidence="17 18" key="1">
    <citation type="journal article" date="2015" name="Int. J. Syst. Evol. Microbiol.">
        <title>Exiguobacterium enclense sp. nov., isolated from sediment.</title>
        <authorList>
            <person name="Dastager S.G."/>
            <person name="Mawlankar R."/>
            <person name="Sonalkar V.V."/>
            <person name="Thorat M.N."/>
            <person name="Mual P."/>
            <person name="Verma A."/>
            <person name="Krishnamurthi S."/>
            <person name="Tang S.K."/>
            <person name="Li W.J."/>
        </authorList>
    </citation>
    <scope>NUCLEOTIDE SEQUENCE [LARGE SCALE GENOMIC DNA]</scope>
    <source>
        <strain evidence="17 18">NIO-1109</strain>
    </source>
</reference>
<protein>
    <recommendedName>
        <fullName evidence="14">HPr kinase/phosphorylase</fullName>
        <shortName evidence="14">HPrK/P</shortName>
        <ecNumber evidence="14">2.7.11.-</ecNumber>
        <ecNumber evidence="14">2.7.4.-</ecNumber>
    </recommendedName>
    <alternativeName>
        <fullName evidence="14">HPr(Ser) kinase/phosphorylase</fullName>
    </alternativeName>
</protein>
<feature type="domain" description="HPr(Ser) kinase/phosphorylase N-terminal" evidence="15">
    <location>
        <begin position="6"/>
        <end position="128"/>
    </location>
</feature>
<comment type="function">
    <text evidence="14">Catalyzes the ATP- as well as the pyrophosphate-dependent phosphorylation of a specific serine residue in HPr, a phosphocarrier protein of the phosphoenolpyruvate-dependent sugar phosphotransferase system (PTS). HprK/P also catalyzes the pyrophosphate-producing, inorganic phosphate-dependent dephosphorylation (phosphorolysis) of seryl-phosphorylated HPr (P-Ser-HPr). The two antagonistic activities of HprK/P are regulated by several intracellular metabolites, which change their concentration in response to the absence or presence of rapidly metabolisable carbon sources (glucose, fructose, etc.) in the growth medium. Therefore, by controlling the phosphorylation state of HPr, HPrK/P is a sensor enzyme that plays a major role in the regulation of carbon metabolism and sugar transport: it mediates carbon catabolite repression (CCR), and regulates PTS-catalyzed carbohydrate uptake and inducer exclusion.</text>
</comment>
<dbReference type="GO" id="GO:0005524">
    <property type="term" value="F:ATP binding"/>
    <property type="evidence" value="ECO:0007669"/>
    <property type="project" value="UniProtKB-UniRule"/>
</dbReference>